<organism evidence="1 2">
    <name type="scientific">Chitiniphilus shinanonensis</name>
    <dbReference type="NCBI Taxonomy" id="553088"/>
    <lineage>
        <taxon>Bacteria</taxon>
        <taxon>Pseudomonadati</taxon>
        <taxon>Pseudomonadota</taxon>
        <taxon>Betaproteobacteria</taxon>
        <taxon>Neisseriales</taxon>
        <taxon>Chitinibacteraceae</taxon>
        <taxon>Chitiniphilus</taxon>
    </lineage>
</organism>
<gene>
    <name evidence="1" type="ORF">GCM10007860_06200</name>
</gene>
<reference evidence="2" key="1">
    <citation type="journal article" date="2019" name="Int. J. Syst. Evol. Microbiol.">
        <title>The Global Catalogue of Microorganisms (GCM) 10K type strain sequencing project: providing services to taxonomists for standard genome sequencing and annotation.</title>
        <authorList>
            <consortium name="The Broad Institute Genomics Platform"/>
            <consortium name="The Broad Institute Genome Sequencing Center for Infectious Disease"/>
            <person name="Wu L."/>
            <person name="Ma J."/>
        </authorList>
    </citation>
    <scope>NUCLEOTIDE SEQUENCE [LARGE SCALE GENOMIC DNA]</scope>
    <source>
        <strain evidence="2">NBRC 104970</strain>
    </source>
</reference>
<proteinExistence type="predicted"/>
<keyword evidence="2" id="KW-1185">Reference proteome</keyword>
<accession>A0ABQ6BSG3</accession>
<dbReference type="RefSeq" id="WP_018748792.1">
    <property type="nucleotide sequence ID" value="NZ_BAABUF010000004.1"/>
</dbReference>
<evidence type="ECO:0000313" key="1">
    <source>
        <dbReference type="EMBL" id="GLS03476.1"/>
    </source>
</evidence>
<evidence type="ECO:0000313" key="2">
    <source>
        <dbReference type="Proteomes" id="UP001156836"/>
    </source>
</evidence>
<sequence length="50" mass="5639">MRSQIRAIEFVDATELFDVVRLFRAMGYRVVAIGIDSYRASKTVPYGVVA</sequence>
<name>A0ABQ6BSG3_9NEIS</name>
<dbReference type="EMBL" id="BSOZ01000005">
    <property type="protein sequence ID" value="GLS03476.1"/>
    <property type="molecule type" value="Genomic_DNA"/>
</dbReference>
<evidence type="ECO:0008006" key="3">
    <source>
        <dbReference type="Google" id="ProtNLM"/>
    </source>
</evidence>
<dbReference type="Proteomes" id="UP001156836">
    <property type="component" value="Unassembled WGS sequence"/>
</dbReference>
<comment type="caution">
    <text evidence="1">The sequence shown here is derived from an EMBL/GenBank/DDBJ whole genome shotgun (WGS) entry which is preliminary data.</text>
</comment>
<protein>
    <recommendedName>
        <fullName evidence="3">EAL domain-containing protein</fullName>
    </recommendedName>
</protein>